<gene>
    <name evidence="2" type="ORF">MSPICULIGERA_LOCUS7333</name>
</gene>
<feature type="chain" id="PRO_5041367451" evidence="1">
    <location>
        <begin position="17"/>
        <end position="159"/>
    </location>
</feature>
<feature type="signal peptide" evidence="1">
    <location>
        <begin position="1"/>
        <end position="16"/>
    </location>
</feature>
<dbReference type="AlphaFoldDB" id="A0AA36CIU5"/>
<keyword evidence="1" id="KW-0732">Signal</keyword>
<evidence type="ECO:0000256" key="1">
    <source>
        <dbReference type="SAM" id="SignalP"/>
    </source>
</evidence>
<dbReference type="EMBL" id="CATQJA010001842">
    <property type="protein sequence ID" value="CAJ0568821.1"/>
    <property type="molecule type" value="Genomic_DNA"/>
</dbReference>
<keyword evidence="3" id="KW-1185">Reference proteome</keyword>
<proteinExistence type="predicted"/>
<evidence type="ECO:0000313" key="3">
    <source>
        <dbReference type="Proteomes" id="UP001177023"/>
    </source>
</evidence>
<dbReference type="Proteomes" id="UP001177023">
    <property type="component" value="Unassembled WGS sequence"/>
</dbReference>
<organism evidence="2 3">
    <name type="scientific">Mesorhabditis spiculigera</name>
    <dbReference type="NCBI Taxonomy" id="96644"/>
    <lineage>
        <taxon>Eukaryota</taxon>
        <taxon>Metazoa</taxon>
        <taxon>Ecdysozoa</taxon>
        <taxon>Nematoda</taxon>
        <taxon>Chromadorea</taxon>
        <taxon>Rhabditida</taxon>
        <taxon>Rhabditina</taxon>
        <taxon>Rhabditomorpha</taxon>
        <taxon>Rhabditoidea</taxon>
        <taxon>Rhabditidae</taxon>
        <taxon>Mesorhabditinae</taxon>
        <taxon>Mesorhabditis</taxon>
    </lineage>
</organism>
<name>A0AA36CIU5_9BILA</name>
<comment type="caution">
    <text evidence="2">The sequence shown here is derived from an EMBL/GenBank/DDBJ whole genome shotgun (WGS) entry which is preliminary data.</text>
</comment>
<protein>
    <submittedName>
        <fullName evidence="2">Uncharacterized protein</fullName>
    </submittedName>
</protein>
<feature type="non-terminal residue" evidence="2">
    <location>
        <position position="159"/>
    </location>
</feature>
<sequence>MRIALVLCCFALVCKSINEVRPPLILRWGFGTPIVEELYKKHMLTAKKTGGLEPRLQLGTNFYRHVCPHQIPRDNALPTIVLDSLNYEADLGFNKLAGENAVFDYLRDASTDLDWREESDIVTAQLMQPSDCGPPNLTGPACSFRVIATPSTSTWPSCE</sequence>
<evidence type="ECO:0000313" key="2">
    <source>
        <dbReference type="EMBL" id="CAJ0568821.1"/>
    </source>
</evidence>
<accession>A0AA36CIU5</accession>
<reference evidence="2" key="1">
    <citation type="submission" date="2023-06" db="EMBL/GenBank/DDBJ databases">
        <authorList>
            <person name="Delattre M."/>
        </authorList>
    </citation>
    <scope>NUCLEOTIDE SEQUENCE</scope>
    <source>
        <strain evidence="2">AF72</strain>
    </source>
</reference>